<dbReference type="AlphaFoldDB" id="A0A364Y3B1"/>
<dbReference type="EMBL" id="QMFY01000005">
    <property type="protein sequence ID" value="RAW00834.1"/>
    <property type="molecule type" value="Genomic_DNA"/>
</dbReference>
<protein>
    <recommendedName>
        <fullName evidence="3">STAS/SEC14 domain-containing protein</fullName>
    </recommendedName>
</protein>
<comment type="caution">
    <text evidence="1">The sequence shown here is derived from an EMBL/GenBank/DDBJ whole genome shotgun (WGS) entry which is preliminary data.</text>
</comment>
<accession>A0A364Y3B1</accession>
<reference evidence="1 2" key="1">
    <citation type="submission" date="2018-06" db="EMBL/GenBank/DDBJ databases">
        <title>Chryseolinea flavus sp. nov., a member of the phylum Bacteroidetes isolated from soil.</title>
        <authorList>
            <person name="Li Y."/>
            <person name="Wang J."/>
        </authorList>
    </citation>
    <scope>NUCLEOTIDE SEQUENCE [LARGE SCALE GENOMIC DNA]</scope>
    <source>
        <strain evidence="1 2">SDU1-6</strain>
    </source>
</reference>
<evidence type="ECO:0000313" key="2">
    <source>
        <dbReference type="Proteomes" id="UP000251889"/>
    </source>
</evidence>
<proteinExistence type="predicted"/>
<evidence type="ECO:0000313" key="1">
    <source>
        <dbReference type="EMBL" id="RAW00834.1"/>
    </source>
</evidence>
<name>A0A364Y3B1_9BACT</name>
<organism evidence="1 2">
    <name type="scientific">Pseudochryseolinea flava</name>
    <dbReference type="NCBI Taxonomy" id="2059302"/>
    <lineage>
        <taxon>Bacteria</taxon>
        <taxon>Pseudomonadati</taxon>
        <taxon>Bacteroidota</taxon>
        <taxon>Cytophagia</taxon>
        <taxon>Cytophagales</taxon>
        <taxon>Fulvivirgaceae</taxon>
        <taxon>Pseudochryseolinea</taxon>
    </lineage>
</organism>
<gene>
    <name evidence="1" type="ORF">DQQ10_11345</name>
</gene>
<keyword evidence="2" id="KW-1185">Reference proteome</keyword>
<evidence type="ECO:0008006" key="3">
    <source>
        <dbReference type="Google" id="ProtNLM"/>
    </source>
</evidence>
<sequence>MYIQVNNENMLELIYKNENGAAHYDAQRKLVKTQYKGIVKVEAITDLLRHVIAYAEKNEIRLMCANLTEMQGTFSGAMDFFENEFYPSMIKNGLRAYAAALSKDVFTKFAASQLQKKVGGKLDWQAFSSIEDAEQWIEKHP</sequence>
<dbReference type="Proteomes" id="UP000251889">
    <property type="component" value="Unassembled WGS sequence"/>
</dbReference>